<feature type="transmembrane region" description="Helical" evidence="6">
    <location>
        <begin position="315"/>
        <end position="335"/>
    </location>
</feature>
<name>A0ABU7RIB9_9BACT</name>
<evidence type="ECO:0000313" key="8">
    <source>
        <dbReference type="Proteomes" id="UP001357452"/>
    </source>
</evidence>
<evidence type="ECO:0000256" key="5">
    <source>
        <dbReference type="ARBA" id="ARBA00023136"/>
    </source>
</evidence>
<feature type="transmembrane region" description="Helical" evidence="6">
    <location>
        <begin position="286"/>
        <end position="303"/>
    </location>
</feature>
<dbReference type="Pfam" id="PF03739">
    <property type="entry name" value="LptF_LptG"/>
    <property type="match status" value="1"/>
</dbReference>
<dbReference type="Proteomes" id="UP001357452">
    <property type="component" value="Unassembled WGS sequence"/>
</dbReference>
<evidence type="ECO:0000256" key="4">
    <source>
        <dbReference type="ARBA" id="ARBA00022989"/>
    </source>
</evidence>
<organism evidence="7 8">
    <name type="scientific">Niabella digestorum</name>
    <dbReference type="NCBI Taxonomy" id="3117701"/>
    <lineage>
        <taxon>Bacteria</taxon>
        <taxon>Pseudomonadati</taxon>
        <taxon>Bacteroidota</taxon>
        <taxon>Chitinophagia</taxon>
        <taxon>Chitinophagales</taxon>
        <taxon>Chitinophagaceae</taxon>
        <taxon>Niabella</taxon>
    </lineage>
</organism>
<dbReference type="InterPro" id="IPR005495">
    <property type="entry name" value="LptG/LptF_permease"/>
</dbReference>
<protein>
    <submittedName>
        <fullName evidence="7">LptF/LptG family permease</fullName>
    </submittedName>
</protein>
<accession>A0ABU7RIB9</accession>
<comment type="subcellular location">
    <subcellularLocation>
        <location evidence="1">Cell membrane</location>
        <topology evidence="1">Multi-pass membrane protein</topology>
    </subcellularLocation>
</comment>
<dbReference type="RefSeq" id="WP_330975145.1">
    <property type="nucleotide sequence ID" value="NZ_JAZGLY010000006.1"/>
</dbReference>
<keyword evidence="3 6" id="KW-0812">Transmembrane</keyword>
<evidence type="ECO:0000256" key="3">
    <source>
        <dbReference type="ARBA" id="ARBA00022692"/>
    </source>
</evidence>
<evidence type="ECO:0000313" key="7">
    <source>
        <dbReference type="EMBL" id="MEE6187738.1"/>
    </source>
</evidence>
<feature type="transmembrane region" description="Helical" evidence="6">
    <location>
        <begin position="53"/>
        <end position="79"/>
    </location>
</feature>
<evidence type="ECO:0000256" key="1">
    <source>
        <dbReference type="ARBA" id="ARBA00004651"/>
    </source>
</evidence>
<feature type="transmembrane region" description="Helical" evidence="6">
    <location>
        <begin position="341"/>
        <end position="362"/>
    </location>
</feature>
<gene>
    <name evidence="7" type="ORF">V2H41_10685</name>
</gene>
<comment type="caution">
    <text evidence="7">The sequence shown here is derived from an EMBL/GenBank/DDBJ whole genome shotgun (WGS) entry which is preliminary data.</text>
</comment>
<sequence>MKKLDWFILKRLLVTFVFCMLLFTVIAVAVDSSEKTDDFVKTGLSNWEIFTQYYVGFIPYIWSLLFPLFVFIAVIFFTSKMAMRSEVIAILASGISFNRFLRPYIIGGVFLALILFVGRFYFIPKANVLYTTFMQEKLDKNNPLKNRQETSCYNCFFKRIDSTAYMGVKNYNAQTRTSGTFFMNRVRNGKVVYNLRAESIRWDTTGGKGKWIGKNVVERYVDSLGEREKRYTEKTIQLSILPTELVRDEYLKDKLTTPQLVKYIEKEELRGTEGLNSLKVERYKRTATPITVLLLTFIGAVVASRKTRGGSGLHLALGIVIAAAFIIADQFSTVFSVKGNFPPLVAAWLPNIIFFFVSLKLYRDTPK</sequence>
<dbReference type="EMBL" id="JAZGLY010000006">
    <property type="protein sequence ID" value="MEE6187738.1"/>
    <property type="molecule type" value="Genomic_DNA"/>
</dbReference>
<proteinExistence type="predicted"/>
<dbReference type="PANTHER" id="PTHR33529:SF8">
    <property type="entry name" value="PERMEASE, YJGP_YJGQ FAMILY"/>
    <property type="match status" value="1"/>
</dbReference>
<evidence type="ECO:0000256" key="2">
    <source>
        <dbReference type="ARBA" id="ARBA00022475"/>
    </source>
</evidence>
<keyword evidence="8" id="KW-1185">Reference proteome</keyword>
<evidence type="ECO:0000256" key="6">
    <source>
        <dbReference type="SAM" id="Phobius"/>
    </source>
</evidence>
<feature type="transmembrane region" description="Helical" evidence="6">
    <location>
        <begin position="100"/>
        <end position="122"/>
    </location>
</feature>
<reference evidence="7 8" key="1">
    <citation type="submission" date="2024-01" db="EMBL/GenBank/DDBJ databases">
        <title>Niabella digestum sp. nov., isolated from waste digestion system.</title>
        <authorList>
            <person name="Zhang L."/>
        </authorList>
    </citation>
    <scope>NUCLEOTIDE SEQUENCE [LARGE SCALE GENOMIC DNA]</scope>
    <source>
        <strain evidence="7 8">A18</strain>
    </source>
</reference>
<keyword evidence="5 6" id="KW-0472">Membrane</keyword>
<dbReference type="PANTHER" id="PTHR33529">
    <property type="entry name" value="SLR0882 PROTEIN-RELATED"/>
    <property type="match status" value="1"/>
</dbReference>
<keyword evidence="2" id="KW-1003">Cell membrane</keyword>
<keyword evidence="4 6" id="KW-1133">Transmembrane helix</keyword>